<feature type="region of interest" description="Disordered" evidence="7">
    <location>
        <begin position="1"/>
        <end position="43"/>
    </location>
</feature>
<evidence type="ECO:0000256" key="4">
    <source>
        <dbReference type="ARBA" id="ARBA00023125"/>
    </source>
</evidence>
<evidence type="ECO:0000256" key="6">
    <source>
        <dbReference type="RuleBase" id="RU003894"/>
    </source>
</evidence>
<dbReference type="PRINTS" id="PR00624">
    <property type="entry name" value="HISTONEH5"/>
</dbReference>
<dbReference type="InterPro" id="IPR036388">
    <property type="entry name" value="WH-like_DNA-bd_sf"/>
</dbReference>
<keyword evidence="3 6" id="KW-0158">Chromosome</keyword>
<dbReference type="GO" id="GO:0003677">
    <property type="term" value="F:DNA binding"/>
    <property type="evidence" value="ECO:0007669"/>
    <property type="project" value="UniProtKB-KW"/>
</dbReference>
<dbReference type="InterPro" id="IPR036390">
    <property type="entry name" value="WH_DNA-bd_sf"/>
</dbReference>
<evidence type="ECO:0000313" key="10">
    <source>
        <dbReference type="Proteomes" id="UP001557470"/>
    </source>
</evidence>
<protein>
    <recommendedName>
        <fullName evidence="8">H15 domain-containing protein</fullName>
    </recommendedName>
</protein>
<reference evidence="9 10" key="1">
    <citation type="submission" date="2024-06" db="EMBL/GenBank/DDBJ databases">
        <authorList>
            <person name="Pan Q."/>
            <person name="Wen M."/>
            <person name="Jouanno E."/>
            <person name="Zahm M."/>
            <person name="Klopp C."/>
            <person name="Cabau C."/>
            <person name="Louis A."/>
            <person name="Berthelot C."/>
            <person name="Parey E."/>
            <person name="Roest Crollius H."/>
            <person name="Montfort J."/>
            <person name="Robinson-Rechavi M."/>
            <person name="Bouchez O."/>
            <person name="Lampietro C."/>
            <person name="Lopez Roques C."/>
            <person name="Donnadieu C."/>
            <person name="Postlethwait J."/>
            <person name="Bobe J."/>
            <person name="Verreycken H."/>
            <person name="Guiguen Y."/>
        </authorList>
    </citation>
    <scope>NUCLEOTIDE SEQUENCE [LARGE SCALE GENOMIC DNA]</scope>
    <source>
        <strain evidence="9">Up_M1</strain>
        <tissue evidence="9">Testis</tissue>
    </source>
</reference>
<accession>A0ABD0WMF5</accession>
<dbReference type="Proteomes" id="UP001557470">
    <property type="component" value="Unassembled WGS sequence"/>
</dbReference>
<feature type="compositionally biased region" description="Low complexity" evidence="7">
    <location>
        <begin position="24"/>
        <end position="36"/>
    </location>
</feature>
<dbReference type="EMBL" id="JAGEUA010000005">
    <property type="protein sequence ID" value="KAL0978050.1"/>
    <property type="molecule type" value="Genomic_DNA"/>
</dbReference>
<dbReference type="PROSITE" id="PS51504">
    <property type="entry name" value="H15"/>
    <property type="match status" value="1"/>
</dbReference>
<sequence length="258" mass="27651">MAPKKAVSEIIPDATKKDDKVVAKPKSASSKASPVPRKTPLHPSTMVMIKEAVKELDSRKGVSSQAIRGYITEKYPSVELIRLKYTMRRALTKGIESGVLVRPPNSTANGAQGRFRLAVRSKMKDPKLKTTENTDPNLEKAAKAGTKAKEKETNPEKKMSAPKKRSEAAKSKKPAKELSASKIVPAKKPKAKRPAEAKPKAKRPAKGDAEATPQTTEVKGAAKKGGKTKASLKSEEGNADAAPAAKTTVKRSKRAVAQ</sequence>
<keyword evidence="10" id="KW-1185">Reference proteome</keyword>
<keyword evidence="4 6" id="KW-0238">DNA-binding</keyword>
<comment type="caution">
    <text evidence="9">The sequence shown here is derived from an EMBL/GenBank/DDBJ whole genome shotgun (WGS) entry which is preliminary data.</text>
</comment>
<evidence type="ECO:0000256" key="1">
    <source>
        <dbReference type="ARBA" id="ARBA00004123"/>
    </source>
</evidence>
<evidence type="ECO:0000256" key="2">
    <source>
        <dbReference type="ARBA" id="ARBA00004286"/>
    </source>
</evidence>
<evidence type="ECO:0000256" key="3">
    <source>
        <dbReference type="ARBA" id="ARBA00022454"/>
    </source>
</evidence>
<dbReference type="CDD" id="cd00073">
    <property type="entry name" value="H15"/>
    <property type="match status" value="1"/>
</dbReference>
<dbReference type="SUPFAM" id="SSF46785">
    <property type="entry name" value="Winged helix' DNA-binding domain"/>
    <property type="match status" value="1"/>
</dbReference>
<gene>
    <name evidence="9" type="ORF">UPYG_G00165310</name>
</gene>
<evidence type="ECO:0000256" key="5">
    <source>
        <dbReference type="ARBA" id="ARBA00023242"/>
    </source>
</evidence>
<dbReference type="InterPro" id="IPR005819">
    <property type="entry name" value="H1/H5"/>
</dbReference>
<proteinExistence type="inferred from homology"/>
<comment type="subcellular location">
    <subcellularLocation>
        <location evidence="2">Chromosome</location>
    </subcellularLocation>
    <subcellularLocation>
        <location evidence="1 6">Nucleus</location>
    </subcellularLocation>
</comment>
<feature type="compositionally biased region" description="Basic and acidic residues" evidence="7">
    <location>
        <begin position="193"/>
        <end position="209"/>
    </location>
</feature>
<dbReference type="Gene3D" id="1.10.10.10">
    <property type="entry name" value="Winged helix-like DNA-binding domain superfamily/Winged helix DNA-binding domain"/>
    <property type="match status" value="1"/>
</dbReference>
<organism evidence="9 10">
    <name type="scientific">Umbra pygmaea</name>
    <name type="common">Eastern mudminnow</name>
    <dbReference type="NCBI Taxonomy" id="75934"/>
    <lineage>
        <taxon>Eukaryota</taxon>
        <taxon>Metazoa</taxon>
        <taxon>Chordata</taxon>
        <taxon>Craniata</taxon>
        <taxon>Vertebrata</taxon>
        <taxon>Euteleostomi</taxon>
        <taxon>Actinopterygii</taxon>
        <taxon>Neopterygii</taxon>
        <taxon>Teleostei</taxon>
        <taxon>Protacanthopterygii</taxon>
        <taxon>Esociformes</taxon>
        <taxon>Umbridae</taxon>
        <taxon>Umbra</taxon>
    </lineage>
</organism>
<dbReference type="GO" id="GO:0005634">
    <property type="term" value="C:nucleus"/>
    <property type="evidence" value="ECO:0007669"/>
    <property type="project" value="UniProtKB-SubCell"/>
</dbReference>
<evidence type="ECO:0000259" key="8">
    <source>
        <dbReference type="PROSITE" id="PS51504"/>
    </source>
</evidence>
<dbReference type="FunFam" id="1.10.10.10:FF:000393">
    <property type="entry name" value="Oocyte-specific H1 histone"/>
    <property type="match status" value="1"/>
</dbReference>
<dbReference type="GO" id="GO:0005694">
    <property type="term" value="C:chromosome"/>
    <property type="evidence" value="ECO:0007669"/>
    <property type="project" value="UniProtKB-SubCell"/>
</dbReference>
<evidence type="ECO:0000256" key="7">
    <source>
        <dbReference type="SAM" id="MobiDB-lite"/>
    </source>
</evidence>
<dbReference type="InterPro" id="IPR005818">
    <property type="entry name" value="Histone_H1/H5_H15"/>
</dbReference>
<evidence type="ECO:0000313" key="9">
    <source>
        <dbReference type="EMBL" id="KAL0978050.1"/>
    </source>
</evidence>
<feature type="region of interest" description="Disordered" evidence="7">
    <location>
        <begin position="99"/>
        <end position="258"/>
    </location>
</feature>
<dbReference type="SMART" id="SM00526">
    <property type="entry name" value="H15"/>
    <property type="match status" value="1"/>
</dbReference>
<feature type="compositionally biased region" description="Basic and acidic residues" evidence="7">
    <location>
        <begin position="122"/>
        <end position="176"/>
    </location>
</feature>
<feature type="compositionally biased region" description="Basic residues" evidence="7">
    <location>
        <begin position="248"/>
        <end position="258"/>
    </location>
</feature>
<feature type="domain" description="H15" evidence="8">
    <location>
        <begin position="41"/>
        <end position="119"/>
    </location>
</feature>
<keyword evidence="5 6" id="KW-0539">Nucleus</keyword>
<comment type="similarity">
    <text evidence="6">Belongs to the histone H1/H5 family.</text>
</comment>
<dbReference type="PANTHER" id="PTHR11467:SF42">
    <property type="entry name" value="HISTONE H1.8"/>
    <property type="match status" value="1"/>
</dbReference>
<dbReference type="Pfam" id="PF00538">
    <property type="entry name" value="Linker_histone"/>
    <property type="match status" value="1"/>
</dbReference>
<dbReference type="AlphaFoldDB" id="A0ABD0WMF5"/>
<name>A0ABD0WMF5_UMBPY</name>
<dbReference type="PANTHER" id="PTHR11467">
    <property type="entry name" value="HISTONE H1"/>
    <property type="match status" value="1"/>
</dbReference>